<keyword evidence="12" id="KW-0325">Glycoprotein</keyword>
<comment type="cofactor">
    <cofactor evidence="1">
        <name>Mn(2+)</name>
        <dbReference type="ChEBI" id="CHEBI:29035"/>
    </cofactor>
</comment>
<organism evidence="13 14">
    <name type="scientific">Danxiaibacter flavus</name>
    <dbReference type="NCBI Taxonomy" id="3049108"/>
    <lineage>
        <taxon>Bacteria</taxon>
        <taxon>Pseudomonadati</taxon>
        <taxon>Bacteroidota</taxon>
        <taxon>Chitinophagia</taxon>
        <taxon>Chitinophagales</taxon>
        <taxon>Chitinophagaceae</taxon>
        <taxon>Danxiaibacter</taxon>
    </lineage>
</organism>
<dbReference type="PANTHER" id="PTHR31120">
    <property type="entry name" value="METALLOPROTEASE TIKI"/>
    <property type="match status" value="1"/>
</dbReference>
<keyword evidence="10" id="KW-0482">Metalloprotease</keyword>
<evidence type="ECO:0000256" key="4">
    <source>
        <dbReference type="ARBA" id="ARBA00022670"/>
    </source>
</evidence>
<evidence type="ECO:0000256" key="8">
    <source>
        <dbReference type="ARBA" id="ARBA00022801"/>
    </source>
</evidence>
<keyword evidence="5" id="KW-0812">Transmembrane</keyword>
<keyword evidence="8" id="KW-0378">Hydrolase</keyword>
<accession>A0ABV3ZEB8</accession>
<evidence type="ECO:0000256" key="6">
    <source>
        <dbReference type="ARBA" id="ARBA00022723"/>
    </source>
</evidence>
<evidence type="ECO:0000313" key="13">
    <source>
        <dbReference type="EMBL" id="MEX6686749.1"/>
    </source>
</evidence>
<comment type="caution">
    <text evidence="13">The sequence shown here is derived from an EMBL/GenBank/DDBJ whole genome shotgun (WGS) entry which is preliminary data.</text>
</comment>
<evidence type="ECO:0000313" key="14">
    <source>
        <dbReference type="Proteomes" id="UP001560573"/>
    </source>
</evidence>
<keyword evidence="11" id="KW-0472">Membrane</keyword>
<evidence type="ECO:0000256" key="12">
    <source>
        <dbReference type="ARBA" id="ARBA00023180"/>
    </source>
</evidence>
<dbReference type="Pfam" id="PF01963">
    <property type="entry name" value="TraB_PrgY_gumN"/>
    <property type="match status" value="1"/>
</dbReference>
<comment type="cofactor">
    <cofactor evidence="2">
        <name>Co(2+)</name>
        <dbReference type="ChEBI" id="CHEBI:48828"/>
    </cofactor>
</comment>
<dbReference type="PANTHER" id="PTHR31120:SF6">
    <property type="entry name" value="METALLOPROTEASE TIKI HOMOLOG"/>
    <property type="match status" value="1"/>
</dbReference>
<evidence type="ECO:0000256" key="2">
    <source>
        <dbReference type="ARBA" id="ARBA00001941"/>
    </source>
</evidence>
<keyword evidence="9" id="KW-1133">Transmembrane helix</keyword>
<evidence type="ECO:0000256" key="10">
    <source>
        <dbReference type="ARBA" id="ARBA00023049"/>
    </source>
</evidence>
<keyword evidence="14" id="KW-1185">Reference proteome</keyword>
<keyword evidence="6" id="KW-0479">Metal-binding</keyword>
<comment type="subcellular location">
    <subcellularLocation>
        <location evidence="3">Membrane</location>
        <topology evidence="3">Single-pass type I membrane protein</topology>
    </subcellularLocation>
</comment>
<evidence type="ECO:0000256" key="7">
    <source>
        <dbReference type="ARBA" id="ARBA00022729"/>
    </source>
</evidence>
<proteinExistence type="predicted"/>
<evidence type="ECO:0000256" key="1">
    <source>
        <dbReference type="ARBA" id="ARBA00001936"/>
    </source>
</evidence>
<evidence type="ECO:0000256" key="5">
    <source>
        <dbReference type="ARBA" id="ARBA00022692"/>
    </source>
</evidence>
<sequence>MRLNFYRLTTLIVFFLLLINNGVGFAQKKKSTSPNVITEPARKKYTSLLWEITGNGLSRPSYLFGTMHISNKLVFNLSDSFYSAIRNVDVVALEQNPEVWQEEWSLSNNNDDNASFLKGTDYSSIADDRLTIQTFAINNYDAKLKAALASEARLVNGMLYRNNVGMEDFEEETYLDMYIYRLGRKLNKVVTGVEDYKQSNKLVREAYVALYKDKNRKQSSFNGYSDRKRMEDAYRRGDLDVLDSLQMLSIVSEAFQEKFMYRRNVIQANSIDTIIKHRSLFVGVGAAHLPGERGVIELLRKKGYTLRPVYTGRRDSDEKERVEKIRVPVVFTRQYAEDSLFSVEIPGKKLYRYNSYGNLNMVQYADMGNGSYYMVTRVKTNAVLLGQQQSIVLKKVDSLLYENIPGKIVSKRAIVKNGYNGFDITNRTRKGDEQRYNIYILPDEIIIFKVSGINDYITDGKEADQFFASVNIRTTDNSIANNFQPLYGGFKIDFPVKPLYVPDERNNKKRSEWLASDKNGNAWFVYKANLHQYDYVEADSFELGLMKESFSTARVIKKNINSIAGNLNKYPFYDNVYLHEDGSFVKVRFLIQGNNYFVIGSKYRNDEKTADAFIRSFAITPFVYVQATERKDTALGFTVKSPFFYKINTDTNNVSIADLYGSGDDDDESATVSEAMSNFSIKVVENDTTGEHVAVLSFKMPKYMYLKDSADFKKTMNFFSGRDSTYVIRSKTQRLTRDNWLVNNLVYGDTASSRILTLQSYYKNGVYFYLANQGDTISAPSSFVKEFFDTFTPADTFKTFNAFEKKSKLFFSDYYSTDSSVAKKARRYIKGPLFDSSDLPQIKNAIARLSWKDKNYIYLKKKWIDVVGSFDDTASVNYLASLYTAVKDTIDLQNGVLDALLDMKTKASFETFKKLVLNDPPAILSSADDDYSFNYSNRSIKSKRAYLNYKWNQLYDTLSLSAAIIPDLLDLMVLEDYKYDAERLLRYAVDSGYIKAAQYKQYQTKFLLEAKQALKKQIAKEDKAEMSKLNDRNYNNRDDDDASDYVRSATSNALSNYIGLLIPFWDQSQDVQLFFDKLLHLKNKRIKMDAVVAMIKNNRPVNDSVTGAIAADDKLRLAFYKAMSSLNKLQLFPKAYKAQPQMALSILKNASVYMSADSIVYLDRISVQQGKYKGWAYLYKYKKDKGDTEWQIAISGLQPADTTKISVDEDMLTSDEIDTDRIFIRYTDDIVRKEEPLAPQLQKVVKKSLYALKPSSARFLQNSNDSDDEDSYVADAVKARRYE</sequence>
<dbReference type="InterPro" id="IPR002816">
    <property type="entry name" value="TraB/PrgY/GumN_fam"/>
</dbReference>
<evidence type="ECO:0000256" key="9">
    <source>
        <dbReference type="ARBA" id="ARBA00022989"/>
    </source>
</evidence>
<keyword evidence="4" id="KW-0645">Protease</keyword>
<keyword evidence="7" id="KW-0732">Signal</keyword>
<protein>
    <submittedName>
        <fullName evidence="13">TraB/GumN family protein</fullName>
    </submittedName>
</protein>
<dbReference type="CDD" id="cd14789">
    <property type="entry name" value="Tiki"/>
    <property type="match status" value="1"/>
</dbReference>
<dbReference type="InterPro" id="IPR040230">
    <property type="entry name" value="TIKI1/2-like"/>
</dbReference>
<dbReference type="Proteomes" id="UP001560573">
    <property type="component" value="Unassembled WGS sequence"/>
</dbReference>
<dbReference type="EMBL" id="JAULBC010000001">
    <property type="protein sequence ID" value="MEX6686749.1"/>
    <property type="molecule type" value="Genomic_DNA"/>
</dbReference>
<gene>
    <name evidence="13" type="ORF">QTN47_04545</name>
</gene>
<reference evidence="13 14" key="1">
    <citation type="submission" date="2023-07" db="EMBL/GenBank/DDBJ databases">
        <authorList>
            <person name="Lian W.-H."/>
        </authorList>
    </citation>
    <scope>NUCLEOTIDE SEQUENCE [LARGE SCALE GENOMIC DNA]</scope>
    <source>
        <strain evidence="13 14">SYSU DXS3180</strain>
    </source>
</reference>
<dbReference type="RefSeq" id="WP_369328145.1">
    <property type="nucleotide sequence ID" value="NZ_JAULBC010000001.1"/>
</dbReference>
<evidence type="ECO:0000256" key="11">
    <source>
        <dbReference type="ARBA" id="ARBA00023136"/>
    </source>
</evidence>
<evidence type="ECO:0000256" key="3">
    <source>
        <dbReference type="ARBA" id="ARBA00004479"/>
    </source>
</evidence>
<name>A0ABV3ZEB8_9BACT</name>